<dbReference type="AlphaFoldDB" id="A0ABD3HA37"/>
<accession>A0ABD3HA37</accession>
<comment type="caution">
    <text evidence="1">The sequence shown here is derived from an EMBL/GenBank/DDBJ whole genome shotgun (WGS) entry which is preliminary data.</text>
</comment>
<sequence>MLIHLKCSCGDCPEWAIVELQGSIEIQQSELLNKLQDLEIGTLCKRPSGKFSLIVGYHELEGLQVKLKKPLLVFKSGRQGLPDAEKMEVDTCGNGTRVELQVIGIIRQKLLFKNRPKALITKPEVKAKAKVKL</sequence>
<dbReference type="InterPro" id="IPR018607">
    <property type="entry name" value="Ctf8"/>
</dbReference>
<protein>
    <recommendedName>
        <fullName evidence="3">Chromosome transmission fidelity protein 8</fullName>
    </recommendedName>
</protein>
<reference evidence="1 2" key="1">
    <citation type="submission" date="2024-09" db="EMBL/GenBank/DDBJ databases">
        <title>Chromosome-scale assembly of Riccia sorocarpa.</title>
        <authorList>
            <person name="Paukszto L."/>
        </authorList>
    </citation>
    <scope>NUCLEOTIDE SEQUENCE [LARGE SCALE GENOMIC DNA]</scope>
    <source>
        <strain evidence="1">LP-2024</strain>
        <tissue evidence="1">Aerial parts of the thallus</tissue>
    </source>
</reference>
<gene>
    <name evidence="1" type="ORF">R1sor_013751</name>
</gene>
<dbReference type="PANTHER" id="PTHR47475">
    <property type="entry name" value="CHROMOSOME TRANSMISSION FIDELITY PROTEIN 8"/>
    <property type="match status" value="1"/>
</dbReference>
<proteinExistence type="predicted"/>
<evidence type="ECO:0000313" key="1">
    <source>
        <dbReference type="EMBL" id="KAL3687442.1"/>
    </source>
</evidence>
<evidence type="ECO:0000313" key="2">
    <source>
        <dbReference type="Proteomes" id="UP001633002"/>
    </source>
</evidence>
<dbReference type="PANTHER" id="PTHR47475:SF2">
    <property type="entry name" value="CHROMOSOME TRANSMISSION FIDELITY PROTEIN 8"/>
    <property type="match status" value="1"/>
</dbReference>
<name>A0ABD3HA37_9MARC</name>
<dbReference type="Pfam" id="PF09696">
    <property type="entry name" value="Ctf8"/>
    <property type="match status" value="1"/>
</dbReference>
<dbReference type="Proteomes" id="UP001633002">
    <property type="component" value="Unassembled WGS sequence"/>
</dbReference>
<dbReference type="EMBL" id="JBJQOH010000004">
    <property type="protein sequence ID" value="KAL3687442.1"/>
    <property type="molecule type" value="Genomic_DNA"/>
</dbReference>
<evidence type="ECO:0008006" key="3">
    <source>
        <dbReference type="Google" id="ProtNLM"/>
    </source>
</evidence>
<organism evidence="1 2">
    <name type="scientific">Riccia sorocarpa</name>
    <dbReference type="NCBI Taxonomy" id="122646"/>
    <lineage>
        <taxon>Eukaryota</taxon>
        <taxon>Viridiplantae</taxon>
        <taxon>Streptophyta</taxon>
        <taxon>Embryophyta</taxon>
        <taxon>Marchantiophyta</taxon>
        <taxon>Marchantiopsida</taxon>
        <taxon>Marchantiidae</taxon>
        <taxon>Marchantiales</taxon>
        <taxon>Ricciaceae</taxon>
        <taxon>Riccia</taxon>
    </lineage>
</organism>
<keyword evidence="2" id="KW-1185">Reference proteome</keyword>